<dbReference type="PANTHER" id="PTHR28055:SF1">
    <property type="entry name" value="ALTERED INHERITANCE OF MITOCHONDRIA PROTEIN 41, MITOCHONDRIAL"/>
    <property type="match status" value="1"/>
</dbReference>
<dbReference type="PANTHER" id="PTHR28055">
    <property type="entry name" value="ALTERED INHERITANCE OF MITOCHONDRIA PROTEIN 41, MITOCHONDRIAL"/>
    <property type="match status" value="1"/>
</dbReference>
<dbReference type="RefSeq" id="WP_006062716.1">
    <property type="nucleotide sequence ID" value="NZ_KB290827.1"/>
</dbReference>
<dbReference type="eggNOG" id="COG1610">
    <property type="taxonomic scope" value="Bacteria"/>
</dbReference>
<dbReference type="Pfam" id="PF09424">
    <property type="entry name" value="YqeY"/>
    <property type="match status" value="1"/>
</dbReference>
<evidence type="ECO:0000313" key="2">
    <source>
        <dbReference type="Proteomes" id="UP000010445"/>
    </source>
</evidence>
<dbReference type="PATRIC" id="fig|1035195.3.peg.419"/>
<reference evidence="1 2" key="1">
    <citation type="submission" date="2012-05" db="EMBL/GenBank/DDBJ databases">
        <authorList>
            <person name="Weinstock G."/>
            <person name="Sodergren E."/>
            <person name="Lobos E.A."/>
            <person name="Fulton L."/>
            <person name="Fulton R."/>
            <person name="Courtney L."/>
            <person name="Fronick C."/>
            <person name="O'Laughlin M."/>
            <person name="Godfrey J."/>
            <person name="Wilson R.M."/>
            <person name="Miner T."/>
            <person name="Farmer C."/>
            <person name="Delehaunty K."/>
            <person name="Cordes M."/>
            <person name="Minx P."/>
            <person name="Tomlinson C."/>
            <person name="Chen J."/>
            <person name="Wollam A."/>
            <person name="Pepin K.H."/>
            <person name="Bhonagiri V."/>
            <person name="Zhang X."/>
            <person name="Suruliraj S."/>
            <person name="Warren W."/>
            <person name="Mitreva M."/>
            <person name="Mardis E.R."/>
            <person name="Wilson R.K."/>
        </authorList>
    </citation>
    <scope>NUCLEOTIDE SEQUENCE [LARGE SCALE GENOMIC DNA]</scope>
    <source>
        <strain evidence="1 2">F0235</strain>
    </source>
</reference>
<dbReference type="Proteomes" id="UP000010445">
    <property type="component" value="Unassembled WGS sequence"/>
</dbReference>
<dbReference type="SUPFAM" id="SSF89095">
    <property type="entry name" value="GatB/YqeY motif"/>
    <property type="match status" value="1"/>
</dbReference>
<gene>
    <name evidence="1" type="ORF">HMPREF9997_00465</name>
</gene>
<dbReference type="GO" id="GO:0016884">
    <property type="term" value="F:carbon-nitrogen ligase activity, with glutamine as amido-N-donor"/>
    <property type="evidence" value="ECO:0007669"/>
    <property type="project" value="InterPro"/>
</dbReference>
<keyword evidence="2" id="KW-1185">Reference proteome</keyword>
<dbReference type="Gene3D" id="1.10.10.410">
    <property type="match status" value="1"/>
</dbReference>
<proteinExistence type="predicted"/>
<dbReference type="AlphaFoldDB" id="L1MKM3"/>
<evidence type="ECO:0000313" key="1">
    <source>
        <dbReference type="EMBL" id="EKX91803.1"/>
    </source>
</evidence>
<dbReference type="InterPro" id="IPR023168">
    <property type="entry name" value="GatB_Yqey_C_2"/>
</dbReference>
<dbReference type="InterPro" id="IPR019004">
    <property type="entry name" value="YqeY/Aim41"/>
</dbReference>
<dbReference type="HOGENOM" id="CLU_079430_2_0_11"/>
<protein>
    <submittedName>
        <fullName evidence="1">YqeY-like protein</fullName>
    </submittedName>
</protein>
<comment type="caution">
    <text evidence="1">The sequence shown here is derived from an EMBL/GenBank/DDBJ whole genome shotgun (WGS) entry which is preliminary data.</text>
</comment>
<dbReference type="InterPro" id="IPR003789">
    <property type="entry name" value="Asn/Gln_tRNA_amidoTrase-B-like"/>
</dbReference>
<dbReference type="OrthoDB" id="5244551at2"/>
<sequence>MSELQNKILADLKDSMKARNKERTATLRMLKAAVIYESVEGAKHELTDTDVLAVIRREVKKRRESAAIYAEAGRQELADAEIAEATILEEYLPQQLDDVAVAAVVNKHAAALEAELGEPLTMKHMKRMMSAVTEEVAGQADGKRLSEAVRLRIQQ</sequence>
<dbReference type="InterPro" id="IPR042184">
    <property type="entry name" value="YqeY/Aim41_N"/>
</dbReference>
<dbReference type="EMBL" id="AMEM01000009">
    <property type="protein sequence ID" value="EKX91803.1"/>
    <property type="molecule type" value="Genomic_DNA"/>
</dbReference>
<name>L1MKM3_9CORY</name>
<dbReference type="Gene3D" id="1.10.1510.10">
    <property type="entry name" value="Uncharacterised protein YqeY/AIM41 PF09424, N-terminal domain"/>
    <property type="match status" value="1"/>
</dbReference>
<organism evidence="1 2">
    <name type="scientific">Corynebacterium durum F0235</name>
    <dbReference type="NCBI Taxonomy" id="1035195"/>
    <lineage>
        <taxon>Bacteria</taxon>
        <taxon>Bacillati</taxon>
        <taxon>Actinomycetota</taxon>
        <taxon>Actinomycetes</taxon>
        <taxon>Mycobacteriales</taxon>
        <taxon>Corynebacteriaceae</taxon>
        <taxon>Corynebacterium</taxon>
    </lineage>
</organism>
<dbReference type="STRING" id="1035195.HMPREF9997_00465"/>
<accession>L1MKM3</accession>